<evidence type="ECO:0000313" key="4">
    <source>
        <dbReference type="Proteomes" id="UP000075420"/>
    </source>
</evidence>
<evidence type="ECO:0000313" key="3">
    <source>
        <dbReference type="EMBL" id="KYF52401.1"/>
    </source>
</evidence>
<keyword evidence="2" id="KW-0812">Transmembrane</keyword>
<evidence type="ECO:0008006" key="5">
    <source>
        <dbReference type="Google" id="ProtNLM"/>
    </source>
</evidence>
<reference evidence="3 4" key="1">
    <citation type="submission" date="2014-02" db="EMBL/GenBank/DDBJ databases">
        <title>The small core and large imbalanced accessory genome model reveals a collaborative survival strategy of Sorangium cellulosum strains in nature.</title>
        <authorList>
            <person name="Han K."/>
            <person name="Peng R."/>
            <person name="Blom J."/>
            <person name="Li Y.-Z."/>
        </authorList>
    </citation>
    <scope>NUCLEOTIDE SEQUENCE [LARGE SCALE GENOMIC DNA]</scope>
    <source>
        <strain evidence="3 4">So0157-25</strain>
    </source>
</reference>
<dbReference type="InterPro" id="IPR027417">
    <property type="entry name" value="P-loop_NTPase"/>
</dbReference>
<gene>
    <name evidence="3" type="ORF">BE08_42080</name>
</gene>
<dbReference type="Proteomes" id="UP000075420">
    <property type="component" value="Unassembled WGS sequence"/>
</dbReference>
<proteinExistence type="predicted"/>
<dbReference type="EMBL" id="JELY01002478">
    <property type="protein sequence ID" value="KYF52401.1"/>
    <property type="molecule type" value="Genomic_DNA"/>
</dbReference>
<protein>
    <recommendedName>
        <fullName evidence="5">G domain-containing protein</fullName>
    </recommendedName>
</protein>
<keyword evidence="1" id="KW-0175">Coiled coil</keyword>
<dbReference type="SUPFAM" id="SSF52540">
    <property type="entry name" value="P-loop containing nucleoside triphosphate hydrolases"/>
    <property type="match status" value="1"/>
</dbReference>
<evidence type="ECO:0000256" key="1">
    <source>
        <dbReference type="SAM" id="Coils"/>
    </source>
</evidence>
<dbReference type="AlphaFoldDB" id="A0A150P9Y7"/>
<sequence>MAAEFAILFGLGTLGCGAGMAWLAARTASLKGQLREAARNADSLRQASAQLELLRSERAQDREALERARSDERQKVEWLDAQQREIEWLRRELDTRPKVTQKRYKILTLGIKGTGKTSLTLKWANPLVDLGKLQGTKIERYERTVSHVSTKEELTEHIFEIGDWGGEHLVEAQHELVVDEVHGLLLVVDLVARDGRQVDPARIEDQIREFQPQSLRYFFGSKTLTACKSVVLFINKSDVLSGTPAEVEQEAHRHYQPLISAIERLKNHVDTRVLVGSASYGHSTHHLFSHFVERILPKHAYDGQLLQRIKQEVAAPAAMSQTARLSAPQVGSNGQK</sequence>
<name>A0A150P9Y7_SORCE</name>
<feature type="coiled-coil region" evidence="1">
    <location>
        <begin position="27"/>
        <end position="71"/>
    </location>
</feature>
<dbReference type="Pfam" id="PF08477">
    <property type="entry name" value="Roc"/>
    <property type="match status" value="1"/>
</dbReference>
<accession>A0A150P9Y7</accession>
<dbReference type="Gene3D" id="3.40.50.300">
    <property type="entry name" value="P-loop containing nucleotide triphosphate hydrolases"/>
    <property type="match status" value="1"/>
</dbReference>
<evidence type="ECO:0000256" key="2">
    <source>
        <dbReference type="SAM" id="Phobius"/>
    </source>
</evidence>
<keyword evidence="2" id="KW-0472">Membrane</keyword>
<feature type="transmembrane region" description="Helical" evidence="2">
    <location>
        <begin position="6"/>
        <end position="25"/>
    </location>
</feature>
<keyword evidence="2" id="KW-1133">Transmembrane helix</keyword>
<organism evidence="3 4">
    <name type="scientific">Sorangium cellulosum</name>
    <name type="common">Polyangium cellulosum</name>
    <dbReference type="NCBI Taxonomy" id="56"/>
    <lineage>
        <taxon>Bacteria</taxon>
        <taxon>Pseudomonadati</taxon>
        <taxon>Myxococcota</taxon>
        <taxon>Polyangia</taxon>
        <taxon>Polyangiales</taxon>
        <taxon>Polyangiaceae</taxon>
        <taxon>Sorangium</taxon>
    </lineage>
</organism>
<comment type="caution">
    <text evidence="3">The sequence shown here is derived from an EMBL/GenBank/DDBJ whole genome shotgun (WGS) entry which is preliminary data.</text>
</comment>